<dbReference type="Proteomes" id="UP000887576">
    <property type="component" value="Unplaced"/>
</dbReference>
<dbReference type="WBParaSite" id="JU765_v2.g11588.t1">
    <property type="protein sequence ID" value="JU765_v2.g11588.t1"/>
    <property type="gene ID" value="JU765_v2.g11588"/>
</dbReference>
<evidence type="ECO:0000313" key="1">
    <source>
        <dbReference type="Proteomes" id="UP000887576"/>
    </source>
</evidence>
<name>A0AC34Q016_9BILA</name>
<proteinExistence type="predicted"/>
<sequence length="104" mass="11956">MDDDLLKLLASKSNKSNPLKKLKLISFIVFSIDAVEHFFKRASFVDESQIDLKIDATLSAVEKMLKRIDKYEVSLLEQEGKKVQMMLKKIDEKIRITVAITLDL</sequence>
<reference evidence="2" key="1">
    <citation type="submission" date="2022-11" db="UniProtKB">
        <authorList>
            <consortium name="WormBaseParasite"/>
        </authorList>
    </citation>
    <scope>IDENTIFICATION</scope>
</reference>
<evidence type="ECO:0000313" key="2">
    <source>
        <dbReference type="WBParaSite" id="JU765_v2.g11588.t1"/>
    </source>
</evidence>
<accession>A0AC34Q016</accession>
<organism evidence="1 2">
    <name type="scientific">Panagrolaimus sp. JU765</name>
    <dbReference type="NCBI Taxonomy" id="591449"/>
    <lineage>
        <taxon>Eukaryota</taxon>
        <taxon>Metazoa</taxon>
        <taxon>Ecdysozoa</taxon>
        <taxon>Nematoda</taxon>
        <taxon>Chromadorea</taxon>
        <taxon>Rhabditida</taxon>
        <taxon>Tylenchina</taxon>
        <taxon>Panagrolaimomorpha</taxon>
        <taxon>Panagrolaimoidea</taxon>
        <taxon>Panagrolaimidae</taxon>
        <taxon>Panagrolaimus</taxon>
    </lineage>
</organism>
<protein>
    <submittedName>
        <fullName evidence="2">Uncharacterized protein</fullName>
    </submittedName>
</protein>